<sequence>MSNLKLDLVFLFASPVISNPLESLHLKLLESLLKHILAHKTLSNYEIALLRLRFLSKFQLQRVFDTLENVCKLLSVSISDLKLKFEDEDLLEPQESADLAPRVTPSYRTDPKSEFEREMCNIFIPLLKYKKMFDMYGLEGYTNLLLYGSNSGNIFIDWYRSLQNKVNYDEHGNEASKTLQLCLIRFSEILMPYFGESEQKLKFLFEFSVENAREGVLCICLEGLHNFSNSKETSDDLERRILSTLLLLLDGINRKKPTTEVSVVVVATTEQDPLLLDESLLRPGRLERILEIVN</sequence>
<name>A0A976MBU0_THEOR</name>
<dbReference type="Pfam" id="PF00004">
    <property type="entry name" value="AAA"/>
    <property type="match status" value="1"/>
</dbReference>
<dbReference type="InterPro" id="IPR027417">
    <property type="entry name" value="P-loop_NTPase"/>
</dbReference>
<dbReference type="AlphaFoldDB" id="A0A976MBU0"/>
<dbReference type="InterPro" id="IPR003959">
    <property type="entry name" value="ATPase_AAA_core"/>
</dbReference>
<feature type="domain" description="ATPase AAA-type core" evidence="3">
    <location>
        <begin position="179"/>
        <end position="292"/>
    </location>
</feature>
<dbReference type="InterPro" id="IPR050168">
    <property type="entry name" value="AAA_ATPase_domain"/>
</dbReference>
<organism evidence="4 5">
    <name type="scientific">Theileria orientalis</name>
    <dbReference type="NCBI Taxonomy" id="68886"/>
    <lineage>
        <taxon>Eukaryota</taxon>
        <taxon>Sar</taxon>
        <taxon>Alveolata</taxon>
        <taxon>Apicomplexa</taxon>
        <taxon>Aconoidasida</taxon>
        <taxon>Piroplasmida</taxon>
        <taxon>Theileriidae</taxon>
        <taxon>Theileria</taxon>
    </lineage>
</organism>
<dbReference type="EMBL" id="CP056070">
    <property type="protein sequence ID" value="UKK01359.1"/>
    <property type="molecule type" value="Genomic_DNA"/>
</dbReference>
<dbReference type="Gene3D" id="3.40.50.300">
    <property type="entry name" value="P-loop containing nucleotide triphosphate hydrolases"/>
    <property type="match status" value="1"/>
</dbReference>
<evidence type="ECO:0000259" key="3">
    <source>
        <dbReference type="Pfam" id="PF00004"/>
    </source>
</evidence>
<evidence type="ECO:0000313" key="4">
    <source>
        <dbReference type="EMBL" id="UKK01359.1"/>
    </source>
</evidence>
<reference evidence="4" key="1">
    <citation type="submission" date="2022-07" db="EMBL/GenBank/DDBJ databases">
        <title>Evaluation of T. orientalis genome assembly methods using nanopore sequencing and analysis of variation between genomes.</title>
        <authorList>
            <person name="Yam J."/>
            <person name="Micallef M.L."/>
            <person name="Liu M."/>
            <person name="Djordjevic S.P."/>
            <person name="Bogema D.R."/>
            <person name="Jenkins C."/>
        </authorList>
    </citation>
    <scope>NUCLEOTIDE SEQUENCE</scope>
    <source>
        <strain evidence="4">Goon Nure</strain>
    </source>
</reference>
<protein>
    <recommendedName>
        <fullName evidence="3">ATPase AAA-type core domain-containing protein</fullName>
    </recommendedName>
</protein>
<proteinExistence type="predicted"/>
<keyword evidence="2" id="KW-0067">ATP-binding</keyword>
<dbReference type="SUPFAM" id="SSF52540">
    <property type="entry name" value="P-loop containing nucleoside triphosphate hydrolases"/>
    <property type="match status" value="1"/>
</dbReference>
<accession>A0A976MBU0</accession>
<gene>
    <name evidence="4" type="ORF">MACK_002172</name>
</gene>
<dbReference type="GO" id="GO:0016887">
    <property type="term" value="F:ATP hydrolysis activity"/>
    <property type="evidence" value="ECO:0007669"/>
    <property type="project" value="InterPro"/>
</dbReference>
<evidence type="ECO:0000256" key="2">
    <source>
        <dbReference type="ARBA" id="ARBA00022840"/>
    </source>
</evidence>
<dbReference type="GO" id="GO:0005524">
    <property type="term" value="F:ATP binding"/>
    <property type="evidence" value="ECO:0007669"/>
    <property type="project" value="UniProtKB-KW"/>
</dbReference>
<dbReference type="PANTHER" id="PTHR23077:SF171">
    <property type="entry name" value="NUCLEAR VALOSIN-CONTAINING PROTEIN-LIKE"/>
    <property type="match status" value="1"/>
</dbReference>
<keyword evidence="1" id="KW-0547">Nucleotide-binding</keyword>
<dbReference type="Proteomes" id="UP000244811">
    <property type="component" value="Chromosome 3"/>
</dbReference>
<evidence type="ECO:0000313" key="5">
    <source>
        <dbReference type="Proteomes" id="UP000244811"/>
    </source>
</evidence>
<dbReference type="PANTHER" id="PTHR23077">
    <property type="entry name" value="AAA-FAMILY ATPASE"/>
    <property type="match status" value="1"/>
</dbReference>
<evidence type="ECO:0000256" key="1">
    <source>
        <dbReference type="ARBA" id="ARBA00022741"/>
    </source>
</evidence>